<dbReference type="AlphaFoldDB" id="A0A395LY00"/>
<dbReference type="CDD" id="cd07382">
    <property type="entry name" value="MPP_DR1281"/>
    <property type="match status" value="1"/>
</dbReference>
<evidence type="ECO:0000256" key="1">
    <source>
        <dbReference type="PIRSR" id="PIRSR004789-50"/>
    </source>
</evidence>
<proteinExistence type="predicted"/>
<reference evidence="3 4" key="1">
    <citation type="journal article" date="2011" name="ISME J.">
        <title>Community ecology of hot spring cyanobacterial mats: predominant populations and their functional potential.</title>
        <authorList>
            <person name="Klatt C.G."/>
            <person name="Wood J.M."/>
            <person name="Rusch D.B."/>
            <person name="Bateson M.M."/>
            <person name="Hamamura N."/>
            <person name="Heidelberg J.F."/>
            <person name="Grossman A.R."/>
            <person name="Bhaya D."/>
            <person name="Cohan F.M."/>
            <person name="Kuhl M."/>
            <person name="Bryant D.A."/>
            <person name="Ward D.M."/>
        </authorList>
    </citation>
    <scope>NUCLEOTIDE SEQUENCE [LARGE SCALE GENOMIC DNA]</scope>
    <source>
        <strain evidence="3">OS</strain>
    </source>
</reference>
<accession>A0A395LY00</accession>
<keyword evidence="2" id="KW-0479">Metal-binding</keyword>
<feature type="binding site" evidence="2">
    <location>
        <position position="180"/>
    </location>
    <ligand>
        <name>Fe cation</name>
        <dbReference type="ChEBI" id="CHEBI:24875"/>
        <label>2</label>
    </ligand>
</feature>
<dbReference type="InterPro" id="IPR029052">
    <property type="entry name" value="Metallo-depent_PP-like"/>
</dbReference>
<evidence type="ECO:0000313" key="3">
    <source>
        <dbReference type="EMBL" id="RFM23433.1"/>
    </source>
</evidence>
<dbReference type="Gene3D" id="3.60.21.10">
    <property type="match status" value="1"/>
</dbReference>
<comment type="caution">
    <text evidence="3">The sequence shown here is derived from an EMBL/GenBank/DDBJ whole genome shotgun (WGS) entry which is preliminary data.</text>
</comment>
<gene>
    <name evidence="3" type="ORF">D0433_10900</name>
</gene>
<feature type="binding site" evidence="2">
    <location>
        <position position="43"/>
    </location>
    <ligand>
        <name>Fe cation</name>
        <dbReference type="ChEBI" id="CHEBI:24875"/>
        <label>1</label>
    </ligand>
</feature>
<dbReference type="GO" id="GO:0004113">
    <property type="term" value="F:2',3'-cyclic-nucleotide 3'-phosphodiesterase activity"/>
    <property type="evidence" value="ECO:0007669"/>
    <property type="project" value="TreeGrafter"/>
</dbReference>
<dbReference type="PIRSF" id="PIRSF004789">
    <property type="entry name" value="DR1281"/>
    <property type="match status" value="1"/>
</dbReference>
<dbReference type="GO" id="GO:0046872">
    <property type="term" value="F:metal ion binding"/>
    <property type="evidence" value="ECO:0007669"/>
    <property type="project" value="UniProtKB-KW"/>
</dbReference>
<feature type="active site" description="Proton donor" evidence="1">
    <location>
        <position position="72"/>
    </location>
</feature>
<feature type="binding site" evidence="2">
    <location>
        <position position="155"/>
    </location>
    <ligand>
        <name>Fe cation</name>
        <dbReference type="ChEBI" id="CHEBI:24875"/>
        <label>2</label>
    </ligand>
</feature>
<evidence type="ECO:0000313" key="4">
    <source>
        <dbReference type="Proteomes" id="UP000266389"/>
    </source>
</evidence>
<dbReference type="InterPro" id="IPR005235">
    <property type="entry name" value="YmdB-like"/>
</dbReference>
<name>A0A395LY00_9BACT</name>
<dbReference type="PANTHER" id="PTHR36303:SF1">
    <property type="entry name" value="2',3'-CYCLIC-NUCLEOTIDE 2'-PHOSPHODIESTERASE"/>
    <property type="match status" value="1"/>
</dbReference>
<feature type="binding site" evidence="2">
    <location>
        <position position="182"/>
    </location>
    <ligand>
        <name>Fe cation</name>
        <dbReference type="ChEBI" id="CHEBI:24875"/>
        <label>1</label>
    </ligand>
</feature>
<dbReference type="EMBL" id="PHFL01000065">
    <property type="protein sequence ID" value="RFM23433.1"/>
    <property type="molecule type" value="Genomic_DNA"/>
</dbReference>
<sequence length="284" mass="31560">MAKTINVFFMADIVGQPGVDIVVKLLKGYIQKYDVHFTICNGENAYHGKGMSAEILHQLRSVGVDVVSGGNHIWDNFKFHEVLKRDPNVLRPMNYPKGTWGTGMGVYNLPKGLGKIAVLNLQGRTFMYTIDCPFRTADWALEKLKDVKYIIVDMHAEATAEKVAMGWYLDGRVSAVMGSHSHVPTADERILPKGTGYCTDIGMTGPYDSVIGMVTKSAIDRFIYQTPHKYECATNDVRLCAMLIQLDPETGKCVRLERIIYPEFPKTASYAKPATPSELSPSTS</sequence>
<feature type="binding site" evidence="2">
    <location>
        <position position="44"/>
    </location>
    <ligand>
        <name>Fe cation</name>
        <dbReference type="ChEBI" id="CHEBI:24875"/>
        <label>1</label>
    </ligand>
</feature>
<organism evidence="3 4">
    <name type="scientific">Candidatus Thermochlorobacter aerophilus</name>
    <dbReference type="NCBI Taxonomy" id="1868324"/>
    <lineage>
        <taxon>Bacteria</taxon>
        <taxon>Pseudomonadati</taxon>
        <taxon>Chlorobiota</taxon>
        <taxon>Chlorobiia</taxon>
        <taxon>Chlorobiales</taxon>
        <taxon>Candidatus Thermochlorobacteriaceae</taxon>
        <taxon>Candidatus Thermochlorobacter</taxon>
    </lineage>
</organism>
<dbReference type="Pfam" id="PF13277">
    <property type="entry name" value="YmdB"/>
    <property type="match status" value="1"/>
</dbReference>
<dbReference type="NCBIfam" id="TIGR00282">
    <property type="entry name" value="TIGR00282 family metallophosphoesterase"/>
    <property type="match status" value="1"/>
</dbReference>
<evidence type="ECO:0000256" key="2">
    <source>
        <dbReference type="PIRSR" id="PIRSR004789-51"/>
    </source>
</evidence>
<protein>
    <submittedName>
        <fullName evidence="3">TIGR00282 family metallophosphoesterase</fullName>
    </submittedName>
</protein>
<dbReference type="SUPFAM" id="SSF56300">
    <property type="entry name" value="Metallo-dependent phosphatases"/>
    <property type="match status" value="1"/>
</dbReference>
<feature type="binding site" evidence="2">
    <location>
        <position position="12"/>
    </location>
    <ligand>
        <name>Fe cation</name>
        <dbReference type="ChEBI" id="CHEBI:24875"/>
        <label>1</label>
    </ligand>
</feature>
<dbReference type="PANTHER" id="PTHR36303">
    <property type="entry name" value="2',3'-CYCLIC-NUCLEOTIDE 2'-PHOSPHODIESTERASE"/>
    <property type="match status" value="1"/>
</dbReference>
<feature type="binding site" evidence="2">
    <location>
        <position position="43"/>
    </location>
    <ligand>
        <name>Fe cation</name>
        <dbReference type="ChEBI" id="CHEBI:24875"/>
        <label>2</label>
    </ligand>
</feature>
<feature type="binding site" evidence="2">
    <location>
        <position position="71"/>
    </location>
    <ligand>
        <name>Fe cation</name>
        <dbReference type="ChEBI" id="CHEBI:24875"/>
        <label>2</label>
    </ligand>
</feature>
<dbReference type="Proteomes" id="UP000266389">
    <property type="component" value="Unassembled WGS sequence"/>
</dbReference>